<keyword evidence="2" id="KW-1185">Reference proteome</keyword>
<evidence type="ECO:0000313" key="2">
    <source>
        <dbReference type="Proteomes" id="UP000236311"/>
    </source>
</evidence>
<dbReference type="SUPFAM" id="SSF55729">
    <property type="entry name" value="Acyl-CoA N-acyltransferases (Nat)"/>
    <property type="match status" value="1"/>
</dbReference>
<dbReference type="EMBL" id="OFSM01000037">
    <property type="protein sequence ID" value="SOY32055.1"/>
    <property type="molecule type" value="Genomic_DNA"/>
</dbReference>
<gene>
    <name evidence="1" type="ORF">AMURIS_04808</name>
</gene>
<dbReference type="RefSeq" id="WP_103242028.1">
    <property type="nucleotide sequence ID" value="NZ_JANJZD010000039.1"/>
</dbReference>
<organism evidence="1 2">
    <name type="scientific">Acetatifactor muris</name>
    <dbReference type="NCBI Taxonomy" id="879566"/>
    <lineage>
        <taxon>Bacteria</taxon>
        <taxon>Bacillati</taxon>
        <taxon>Bacillota</taxon>
        <taxon>Clostridia</taxon>
        <taxon>Lachnospirales</taxon>
        <taxon>Lachnospiraceae</taxon>
        <taxon>Acetatifactor</taxon>
    </lineage>
</organism>
<dbReference type="AlphaFoldDB" id="A0A2K4ZNN7"/>
<name>A0A2K4ZNN7_9FIRM</name>
<dbReference type="OrthoDB" id="67353at2"/>
<dbReference type="InterPro" id="IPR016181">
    <property type="entry name" value="Acyl_CoA_acyltransferase"/>
</dbReference>
<dbReference type="Gene3D" id="3.40.630.30">
    <property type="match status" value="1"/>
</dbReference>
<dbReference type="Proteomes" id="UP000236311">
    <property type="component" value="Unassembled WGS sequence"/>
</dbReference>
<proteinExistence type="predicted"/>
<evidence type="ECO:0000313" key="1">
    <source>
        <dbReference type="EMBL" id="SOY32055.1"/>
    </source>
</evidence>
<reference evidence="1 2" key="1">
    <citation type="submission" date="2018-01" db="EMBL/GenBank/DDBJ databases">
        <authorList>
            <person name="Gaut B.S."/>
            <person name="Morton B.R."/>
            <person name="Clegg M.T."/>
            <person name="Duvall M.R."/>
        </authorList>
    </citation>
    <scope>NUCLEOTIDE SEQUENCE [LARGE SCALE GENOMIC DNA]</scope>
    <source>
        <strain evidence="1">GP69</strain>
    </source>
</reference>
<sequence length="201" mass="23608">MELRIESYCHKKSCFINTDEPFTESFDYETTISTCYFKAGFNLFLIDEDCDEENIVATVEGYFFNYNYIEAYDINIIDSADTISNDAYNAIVTLKNNNFLLAEVDIGCRPLICYLSRFFIYPNYRNNGIATYIHENLQEIFEYVTSDLTSLFITLPCPQIPTLDGSWENIRDDNMFEKMIRLLNKHGFKPIGKEFYYKSYT</sequence>
<protein>
    <recommendedName>
        <fullName evidence="3">N-acetyltransferase domain-containing protein</fullName>
    </recommendedName>
</protein>
<accession>A0A2K4ZNN7</accession>
<evidence type="ECO:0008006" key="3">
    <source>
        <dbReference type="Google" id="ProtNLM"/>
    </source>
</evidence>